<dbReference type="GO" id="GO:0016747">
    <property type="term" value="F:acyltransferase activity, transferring groups other than amino-acyl groups"/>
    <property type="evidence" value="ECO:0007669"/>
    <property type="project" value="InterPro"/>
</dbReference>
<dbReference type="Pfam" id="PF00583">
    <property type="entry name" value="Acetyltransf_1"/>
    <property type="match status" value="1"/>
</dbReference>
<dbReference type="EMBL" id="QKWJ01000001">
    <property type="protein sequence ID" value="RDK12127.1"/>
    <property type="molecule type" value="Genomic_DNA"/>
</dbReference>
<comment type="caution">
    <text evidence="4">The sequence shown here is derived from an EMBL/GenBank/DDBJ whole genome shotgun (WGS) entry which is preliminary data.</text>
</comment>
<name>A0A370P2R2_9BURK</name>
<organism evidence="4 5">
    <name type="scientific">Cupriavidus lacunae</name>
    <dbReference type="NCBI Taxonomy" id="2666307"/>
    <lineage>
        <taxon>Bacteria</taxon>
        <taxon>Pseudomonadati</taxon>
        <taxon>Pseudomonadota</taxon>
        <taxon>Betaproteobacteria</taxon>
        <taxon>Burkholderiales</taxon>
        <taxon>Burkholderiaceae</taxon>
        <taxon>Cupriavidus</taxon>
    </lineage>
</organism>
<keyword evidence="2" id="KW-0012">Acyltransferase</keyword>
<gene>
    <name evidence="4" type="ORF">DN412_00840</name>
</gene>
<reference evidence="4 5" key="1">
    <citation type="submission" date="2018-06" db="EMBL/GenBank/DDBJ databases">
        <authorList>
            <person name="Feng T."/>
            <person name="Jeon C.O."/>
        </authorList>
    </citation>
    <scope>NUCLEOTIDE SEQUENCE [LARGE SCALE GENOMIC DNA]</scope>
    <source>
        <strain evidence="4 5">S23</strain>
    </source>
</reference>
<proteinExistence type="predicted"/>
<dbReference type="RefSeq" id="WP_115012776.1">
    <property type="nucleotide sequence ID" value="NZ_QKWJ01000001.1"/>
</dbReference>
<protein>
    <recommendedName>
        <fullName evidence="3">N-acetyltransferase domain-containing protein</fullName>
    </recommendedName>
</protein>
<dbReference type="Gene3D" id="3.40.630.30">
    <property type="match status" value="1"/>
</dbReference>
<keyword evidence="5" id="KW-1185">Reference proteome</keyword>
<sequence>MRRLAEPNDLNQVVDVHLAAFPGFFLTTLGRPFLTVMYRAFLSQPGSVFVVAEENGQLQGFAVGALKRGEGDRTLALKYLFRFLCALIPAVLRNPVRVTRRILGQMLSGRGQPEFPDHSAVLRSIGILPEEKGKGLANDLLCDFEKQARAKGAEAVVLTTDAASNERAIGFYKKNGYEVQTEFRQDGARPMLLMRKPIRIAMQDSKGE</sequence>
<dbReference type="CDD" id="cd04301">
    <property type="entry name" value="NAT_SF"/>
    <property type="match status" value="1"/>
</dbReference>
<dbReference type="PANTHER" id="PTHR43877:SF2">
    <property type="entry name" value="AMINOALKYLPHOSPHONATE N-ACETYLTRANSFERASE-RELATED"/>
    <property type="match status" value="1"/>
</dbReference>
<dbReference type="Proteomes" id="UP000255165">
    <property type="component" value="Unassembled WGS sequence"/>
</dbReference>
<dbReference type="SUPFAM" id="SSF55729">
    <property type="entry name" value="Acyl-CoA N-acyltransferases (Nat)"/>
    <property type="match status" value="1"/>
</dbReference>
<dbReference type="AlphaFoldDB" id="A0A370P2R2"/>
<evidence type="ECO:0000313" key="5">
    <source>
        <dbReference type="Proteomes" id="UP000255165"/>
    </source>
</evidence>
<evidence type="ECO:0000259" key="3">
    <source>
        <dbReference type="PROSITE" id="PS51186"/>
    </source>
</evidence>
<dbReference type="InterPro" id="IPR050832">
    <property type="entry name" value="Bact_Acetyltransf"/>
</dbReference>
<dbReference type="PANTHER" id="PTHR43877">
    <property type="entry name" value="AMINOALKYLPHOSPHONATE N-ACETYLTRANSFERASE-RELATED-RELATED"/>
    <property type="match status" value="1"/>
</dbReference>
<dbReference type="InterPro" id="IPR000182">
    <property type="entry name" value="GNAT_dom"/>
</dbReference>
<keyword evidence="1" id="KW-0808">Transferase</keyword>
<feature type="domain" description="N-acetyltransferase" evidence="3">
    <location>
        <begin position="1"/>
        <end position="199"/>
    </location>
</feature>
<evidence type="ECO:0000256" key="2">
    <source>
        <dbReference type="ARBA" id="ARBA00023315"/>
    </source>
</evidence>
<evidence type="ECO:0000256" key="1">
    <source>
        <dbReference type="ARBA" id="ARBA00022679"/>
    </source>
</evidence>
<dbReference type="PROSITE" id="PS51186">
    <property type="entry name" value="GNAT"/>
    <property type="match status" value="1"/>
</dbReference>
<dbReference type="InterPro" id="IPR016181">
    <property type="entry name" value="Acyl_CoA_acyltransferase"/>
</dbReference>
<evidence type="ECO:0000313" key="4">
    <source>
        <dbReference type="EMBL" id="RDK12127.1"/>
    </source>
</evidence>
<accession>A0A370P2R2</accession>